<sequence>MTIKTFSMALAIALISSVLAVMGTMHFAKPTGAAAEPDAVPAPSSWQKVKEMFSSSEEETQVLFVEINNIMITLKNDGGKERYMLLELALTAATEDAVKQTEMMIPAIRGATVALLTEKDYALVRTLSVTDLHDELMNAYRERFKQLKNEMPFNDVIISKMLLQ</sequence>
<evidence type="ECO:0000256" key="2">
    <source>
        <dbReference type="ARBA" id="ARBA00004162"/>
    </source>
</evidence>
<keyword evidence="13" id="KW-1185">Reference proteome</keyword>
<evidence type="ECO:0000256" key="10">
    <source>
        <dbReference type="RuleBase" id="RU364125"/>
    </source>
</evidence>
<keyword evidence="4" id="KW-1003">Cell membrane</keyword>
<dbReference type="EMBL" id="LXEO01000037">
    <property type="protein sequence ID" value="OAT16691.1"/>
    <property type="molecule type" value="Genomic_DNA"/>
</dbReference>
<evidence type="ECO:0000256" key="9">
    <source>
        <dbReference type="ARBA" id="ARBA00023136"/>
    </source>
</evidence>
<evidence type="ECO:0000313" key="13">
    <source>
        <dbReference type="Proteomes" id="UP000078286"/>
    </source>
</evidence>
<dbReference type="GO" id="GO:0009425">
    <property type="term" value="C:bacterial-type flagellum basal body"/>
    <property type="evidence" value="ECO:0007669"/>
    <property type="project" value="InterPro"/>
</dbReference>
<dbReference type="AlphaFoldDB" id="A0A1B7HM20"/>
<comment type="subcellular location">
    <subcellularLocation>
        <location evidence="10">Cell inner membrane</location>
    </subcellularLocation>
    <subcellularLocation>
        <location evidence="2">Cell membrane</location>
        <topology evidence="2">Single-pass membrane protein</topology>
    </subcellularLocation>
</comment>
<comment type="function">
    <text evidence="1 10">Controls the rotational direction of flagella during chemotaxis.</text>
</comment>
<dbReference type="PATRIC" id="fig|1354255.3.peg.2586"/>
<comment type="similarity">
    <text evidence="3 10">Belongs to the FliL family.</text>
</comment>
<evidence type="ECO:0000256" key="1">
    <source>
        <dbReference type="ARBA" id="ARBA00002254"/>
    </source>
</evidence>
<keyword evidence="7 10" id="KW-0283">Flagellar rotation</keyword>
<evidence type="ECO:0000256" key="7">
    <source>
        <dbReference type="ARBA" id="ARBA00022779"/>
    </source>
</evidence>
<evidence type="ECO:0000256" key="3">
    <source>
        <dbReference type="ARBA" id="ARBA00008281"/>
    </source>
</evidence>
<dbReference type="GO" id="GO:0005886">
    <property type="term" value="C:plasma membrane"/>
    <property type="evidence" value="ECO:0007669"/>
    <property type="project" value="UniProtKB-SubCell"/>
</dbReference>
<comment type="caution">
    <text evidence="12">The sequence shown here is derived from an EMBL/GenBank/DDBJ whole genome shotgun (WGS) entry which is preliminary data.</text>
</comment>
<organism evidence="12 13">
    <name type="scientific">Buttiauxella noackiae ATCC 51607</name>
    <dbReference type="NCBI Taxonomy" id="1354255"/>
    <lineage>
        <taxon>Bacteria</taxon>
        <taxon>Pseudomonadati</taxon>
        <taxon>Pseudomonadota</taxon>
        <taxon>Gammaproteobacteria</taxon>
        <taxon>Enterobacterales</taxon>
        <taxon>Enterobacteriaceae</taxon>
        <taxon>Buttiauxella</taxon>
    </lineage>
</organism>
<keyword evidence="10" id="KW-0997">Cell inner membrane</keyword>
<evidence type="ECO:0000256" key="11">
    <source>
        <dbReference type="SAM" id="SignalP"/>
    </source>
</evidence>
<reference evidence="12 13" key="1">
    <citation type="submission" date="2016-04" db="EMBL/GenBank/DDBJ databases">
        <title>ATOL: Assembling a taxonomically balanced genome-scale reconstruction of the evolutionary history of the Enterobacteriaceae.</title>
        <authorList>
            <person name="Plunkett G.III."/>
            <person name="Neeno-Eckwall E.C."/>
            <person name="Glasner J.D."/>
            <person name="Perna N.T."/>
        </authorList>
    </citation>
    <scope>NUCLEOTIDE SEQUENCE [LARGE SCALE GENOMIC DNA]</scope>
    <source>
        <strain evidence="12 13">ATCC 51607</strain>
    </source>
</reference>
<evidence type="ECO:0000313" key="12">
    <source>
        <dbReference type="EMBL" id="OAT16691.1"/>
    </source>
</evidence>
<keyword evidence="8" id="KW-1133">Transmembrane helix</keyword>
<accession>A0A1B7HM20</accession>
<dbReference type="Pfam" id="PF03748">
    <property type="entry name" value="FliL"/>
    <property type="match status" value="1"/>
</dbReference>
<feature type="chain" id="PRO_5008593191" description="Flagellar protein FliL" evidence="11">
    <location>
        <begin position="21"/>
        <end position="164"/>
    </location>
</feature>
<feature type="signal peptide" evidence="11">
    <location>
        <begin position="1"/>
        <end position="20"/>
    </location>
</feature>
<protein>
    <recommendedName>
        <fullName evidence="10">Flagellar protein FliL</fullName>
    </recommendedName>
</protein>
<dbReference type="Proteomes" id="UP000078286">
    <property type="component" value="Unassembled WGS sequence"/>
</dbReference>
<proteinExistence type="inferred from homology"/>
<keyword evidence="6" id="KW-0812">Transmembrane</keyword>
<dbReference type="GO" id="GO:0006935">
    <property type="term" value="P:chemotaxis"/>
    <property type="evidence" value="ECO:0007669"/>
    <property type="project" value="UniProtKB-KW"/>
</dbReference>
<keyword evidence="9 10" id="KW-0472">Membrane</keyword>
<gene>
    <name evidence="12" type="ORF">M979_2510</name>
</gene>
<evidence type="ECO:0000256" key="4">
    <source>
        <dbReference type="ARBA" id="ARBA00022475"/>
    </source>
</evidence>
<dbReference type="InterPro" id="IPR005503">
    <property type="entry name" value="FliL"/>
</dbReference>
<name>A0A1B7HM20_9ENTR</name>
<evidence type="ECO:0000256" key="8">
    <source>
        <dbReference type="ARBA" id="ARBA00022989"/>
    </source>
</evidence>
<evidence type="ECO:0000256" key="5">
    <source>
        <dbReference type="ARBA" id="ARBA00022500"/>
    </source>
</evidence>
<keyword evidence="11" id="KW-0732">Signal</keyword>
<dbReference type="RefSeq" id="WP_064555122.1">
    <property type="nucleotide sequence ID" value="NZ_LXEO01000037.1"/>
</dbReference>
<dbReference type="GO" id="GO:0071973">
    <property type="term" value="P:bacterial-type flagellum-dependent cell motility"/>
    <property type="evidence" value="ECO:0007669"/>
    <property type="project" value="InterPro"/>
</dbReference>
<keyword evidence="5 10" id="KW-0145">Chemotaxis</keyword>
<evidence type="ECO:0000256" key="6">
    <source>
        <dbReference type="ARBA" id="ARBA00022692"/>
    </source>
</evidence>